<dbReference type="RefSeq" id="WP_250142692.1">
    <property type="nucleotide sequence ID" value="NZ_JALIQP010000008.1"/>
</dbReference>
<feature type="domain" description="Peptidase S9 prolyl oligopeptidase catalytic" evidence="2">
    <location>
        <begin position="51"/>
        <end position="235"/>
    </location>
</feature>
<dbReference type="Proteomes" id="UP001595898">
    <property type="component" value="Unassembled WGS sequence"/>
</dbReference>
<organism evidence="3 4">
    <name type="scientific">Halosolutus amylolyticus</name>
    <dbReference type="NCBI Taxonomy" id="2932267"/>
    <lineage>
        <taxon>Archaea</taxon>
        <taxon>Methanobacteriati</taxon>
        <taxon>Methanobacteriota</taxon>
        <taxon>Stenosarchaea group</taxon>
        <taxon>Halobacteria</taxon>
        <taxon>Halobacteriales</taxon>
        <taxon>Natrialbaceae</taxon>
        <taxon>Halosolutus</taxon>
    </lineage>
</organism>
<keyword evidence="4" id="KW-1185">Reference proteome</keyword>
<evidence type="ECO:0000259" key="2">
    <source>
        <dbReference type="Pfam" id="PF00326"/>
    </source>
</evidence>
<evidence type="ECO:0000313" key="4">
    <source>
        <dbReference type="Proteomes" id="UP001595898"/>
    </source>
</evidence>
<comment type="caution">
    <text evidence="3">The sequence shown here is derived from an EMBL/GenBank/DDBJ whole genome shotgun (WGS) entry which is preliminary data.</text>
</comment>
<gene>
    <name evidence="3" type="ORF">ACFO5R_08020</name>
</gene>
<sequence length="240" mass="26517">MAERHRIAVTDDESVAAVHHAAPSNRWLVFCHGFLSDKSGSYERRALRAVDQGFNAVRFDFRGCGESDGVFADQPLGAKIADLSAVADYFDPDSLVLFGSSFGGKVAFHATARDRVAPAAIATRAPVTRNDAFAEYEAVVREEGACRFDDDRWIDRRFFDDLASFPFDEVVDAIEDVPIAIFHGRADESVPIEHSFDAASALEIDVVLEAFVGEGHVFTDDADERVLDRLFEWLAALDRV</sequence>
<dbReference type="EMBL" id="JBHSFA010000004">
    <property type="protein sequence ID" value="MFC4541874.1"/>
    <property type="molecule type" value="Genomic_DNA"/>
</dbReference>
<dbReference type="InterPro" id="IPR001375">
    <property type="entry name" value="Peptidase_S9_cat"/>
</dbReference>
<accession>A0ABD5PPS3</accession>
<dbReference type="InterPro" id="IPR029058">
    <property type="entry name" value="AB_hydrolase_fold"/>
</dbReference>
<dbReference type="GO" id="GO:0102390">
    <property type="term" value="F:mycophenolic acid acyl-glucuronide esterase activity"/>
    <property type="evidence" value="ECO:0007669"/>
    <property type="project" value="UniProtKB-EC"/>
</dbReference>
<dbReference type="InterPro" id="IPR052382">
    <property type="entry name" value="ABHD10_acyl-thioesterase"/>
</dbReference>
<evidence type="ECO:0000313" key="3">
    <source>
        <dbReference type="EMBL" id="MFC4541874.1"/>
    </source>
</evidence>
<name>A0ABD5PPS3_9EURY</name>
<dbReference type="Pfam" id="PF00326">
    <property type="entry name" value="Peptidase_S9"/>
    <property type="match status" value="1"/>
</dbReference>
<dbReference type="PANTHER" id="PTHR16138:SF7">
    <property type="entry name" value="PALMITOYL-PROTEIN THIOESTERASE ABHD10, MITOCHONDRIAL"/>
    <property type="match status" value="1"/>
</dbReference>
<evidence type="ECO:0000256" key="1">
    <source>
        <dbReference type="ARBA" id="ARBA00022801"/>
    </source>
</evidence>
<protein>
    <submittedName>
        <fullName evidence="3">Alpha/beta hydrolase family protein</fullName>
        <ecNumber evidence="3">3.4.-.-</ecNumber>
    </submittedName>
</protein>
<proteinExistence type="predicted"/>
<dbReference type="AlphaFoldDB" id="A0ABD5PPS3"/>
<keyword evidence="1 3" id="KW-0378">Hydrolase</keyword>
<dbReference type="GO" id="GO:0008474">
    <property type="term" value="F:palmitoyl-(protein) hydrolase activity"/>
    <property type="evidence" value="ECO:0007669"/>
    <property type="project" value="UniProtKB-EC"/>
</dbReference>
<dbReference type="SUPFAM" id="SSF53474">
    <property type="entry name" value="alpha/beta-Hydrolases"/>
    <property type="match status" value="1"/>
</dbReference>
<dbReference type="Gene3D" id="3.40.50.1820">
    <property type="entry name" value="alpha/beta hydrolase"/>
    <property type="match status" value="1"/>
</dbReference>
<dbReference type="EC" id="3.4.-.-" evidence="3"/>
<dbReference type="PANTHER" id="PTHR16138">
    <property type="entry name" value="MYCOPHENOLIC ACID ACYL-GLUCURONIDE ESTERASE, MITOCHONDRIAL"/>
    <property type="match status" value="1"/>
</dbReference>
<reference evidence="3 4" key="1">
    <citation type="journal article" date="2019" name="Int. J. Syst. Evol. Microbiol.">
        <title>The Global Catalogue of Microorganisms (GCM) 10K type strain sequencing project: providing services to taxonomists for standard genome sequencing and annotation.</title>
        <authorList>
            <consortium name="The Broad Institute Genomics Platform"/>
            <consortium name="The Broad Institute Genome Sequencing Center for Infectious Disease"/>
            <person name="Wu L."/>
            <person name="Ma J."/>
        </authorList>
    </citation>
    <scope>NUCLEOTIDE SEQUENCE [LARGE SCALE GENOMIC DNA]</scope>
    <source>
        <strain evidence="3 4">WLHS5</strain>
    </source>
</reference>